<gene>
    <name evidence="2" type="ORF">PLOB_00017762</name>
</gene>
<dbReference type="Proteomes" id="UP001159405">
    <property type="component" value="Unassembled WGS sequence"/>
</dbReference>
<keyword evidence="1" id="KW-0732">Signal</keyword>
<dbReference type="EMBL" id="CALNXK010000021">
    <property type="protein sequence ID" value="CAH3108597.1"/>
    <property type="molecule type" value="Genomic_DNA"/>
</dbReference>
<name>A0ABN8NLH5_9CNID</name>
<sequence length="273" mass="30165">MFKMGSLLAFGTVYLLMHMCAWAQETSEESSNKQTASGQIGEEPPQSVFSYHTLFPSLFRSSHLSRGTGVLTPHAPTEHCTVGSMLRHFHFVLTGSPDERTDTMFKLATLLALGTAYLFMFAWIEEVSAEGATNGPTTSVLEQLAGGPEQTVFTYPFFKQDERTDTMFKLATLLALGRTYLLMFAWIEEVSAVDATVKLFLSLSWQDNRPASPKDVQVKGVSSEGEAIPRTSSNANSGAYYLFWKPGKTRDSGQMSASQSVFSYRPLFQVSTL</sequence>
<reference evidence="2 3" key="1">
    <citation type="submission" date="2022-05" db="EMBL/GenBank/DDBJ databases">
        <authorList>
            <consortium name="Genoscope - CEA"/>
            <person name="William W."/>
        </authorList>
    </citation>
    <scope>NUCLEOTIDE SEQUENCE [LARGE SCALE GENOMIC DNA]</scope>
</reference>
<keyword evidence="3" id="KW-1185">Reference proteome</keyword>
<evidence type="ECO:0000313" key="3">
    <source>
        <dbReference type="Proteomes" id="UP001159405"/>
    </source>
</evidence>
<evidence type="ECO:0000313" key="2">
    <source>
        <dbReference type="EMBL" id="CAH3108597.1"/>
    </source>
</evidence>
<proteinExistence type="predicted"/>
<accession>A0ABN8NLH5</accession>
<feature type="chain" id="PRO_5045115473" evidence="1">
    <location>
        <begin position="24"/>
        <end position="273"/>
    </location>
</feature>
<feature type="signal peptide" evidence="1">
    <location>
        <begin position="1"/>
        <end position="23"/>
    </location>
</feature>
<organism evidence="2 3">
    <name type="scientific">Porites lobata</name>
    <dbReference type="NCBI Taxonomy" id="104759"/>
    <lineage>
        <taxon>Eukaryota</taxon>
        <taxon>Metazoa</taxon>
        <taxon>Cnidaria</taxon>
        <taxon>Anthozoa</taxon>
        <taxon>Hexacorallia</taxon>
        <taxon>Scleractinia</taxon>
        <taxon>Fungiina</taxon>
        <taxon>Poritidae</taxon>
        <taxon>Porites</taxon>
    </lineage>
</organism>
<comment type="caution">
    <text evidence="2">The sequence shown here is derived from an EMBL/GenBank/DDBJ whole genome shotgun (WGS) entry which is preliminary data.</text>
</comment>
<protein>
    <submittedName>
        <fullName evidence="2">Uncharacterized protein</fullName>
    </submittedName>
</protein>
<evidence type="ECO:0000256" key="1">
    <source>
        <dbReference type="SAM" id="SignalP"/>
    </source>
</evidence>